<reference evidence="3" key="2">
    <citation type="submission" date="2020-09" db="EMBL/GenBank/DDBJ databases">
        <authorList>
            <person name="Sun Q."/>
            <person name="Zhou Y."/>
        </authorList>
    </citation>
    <scope>NUCLEOTIDE SEQUENCE</scope>
    <source>
        <strain evidence="3">CGMCC 1.3617</strain>
    </source>
</reference>
<dbReference type="Gene3D" id="1.10.340.50">
    <property type="match status" value="1"/>
</dbReference>
<sequence length="606" mass="66376">MAAILPIPIEPTAPRASFRAAGRVGDWNRRRPDLLSAALDRVRRTAPAALGLAHEILPRLPRNVRCSQNHRTSCRARFSFEIGLDIAATIPWVSLDSETRRNALVLDIDHADVIELAAALPPHVRPMLVIDPRSGRSHAIFFLRTPVAMGKDASRKAQWAADYTIRLLAAFFRATPLGHRCLVKNPLGLVSDLAGERLLRGVRPETPAVWDAWKAAGTGLVWHTIPGAGPVELRDIIAALAEEHGEEAKEMARERARRERRRKARPEPSALGRNCSLFDLVRWWAYDRDERDGGLILAEAMRVNATFAEPLPAAEVTATAKSIARFMLSRFRPGTGASSTRGRDSTIGAGLTIEARQIVAGRVSAAARAATTDAKIAAAMDRLREGAKRVTQAAVAGEAGVSLRTVKARWIGLTQPPVMVQDGVLSGSATAIRASQMEEETPAASGAAISGRPTLAPELDSIGQDTPRAGDDGLELAPFHHQQPAAGGDAGVAKIGQRHRQPFLRRDKDASLRRMGLRRQRGQVEKARTQFAYRRHGGFIGRRRVRHAPMSPQPSLRQRVIRHWRRRPRDGPDRHSTSSARLQRPALRLIFAAVLLPTRVVRPGGR</sequence>
<organism evidence="3 4">
    <name type="scientific">Neoroseomonas lacus</name>
    <dbReference type="NCBI Taxonomy" id="287609"/>
    <lineage>
        <taxon>Bacteria</taxon>
        <taxon>Pseudomonadati</taxon>
        <taxon>Pseudomonadota</taxon>
        <taxon>Alphaproteobacteria</taxon>
        <taxon>Acetobacterales</taxon>
        <taxon>Acetobacteraceae</taxon>
        <taxon>Neoroseomonas</taxon>
    </lineage>
</organism>
<reference evidence="3" key="1">
    <citation type="journal article" date="2014" name="Int. J. Syst. Evol. Microbiol.">
        <title>Complete genome sequence of Corynebacterium casei LMG S-19264T (=DSM 44701T), isolated from a smear-ripened cheese.</title>
        <authorList>
            <consortium name="US DOE Joint Genome Institute (JGI-PGF)"/>
            <person name="Walter F."/>
            <person name="Albersmeier A."/>
            <person name="Kalinowski J."/>
            <person name="Ruckert C."/>
        </authorList>
    </citation>
    <scope>NUCLEOTIDE SEQUENCE</scope>
    <source>
        <strain evidence="3">CGMCC 1.3617</strain>
    </source>
</reference>
<proteinExistence type="predicted"/>
<feature type="compositionally biased region" description="Basic residues" evidence="1">
    <location>
        <begin position="559"/>
        <end position="568"/>
    </location>
</feature>
<dbReference type="EMBL" id="BMKW01000002">
    <property type="protein sequence ID" value="GGJ05045.1"/>
    <property type="molecule type" value="Genomic_DNA"/>
</dbReference>
<dbReference type="InterPro" id="IPR014820">
    <property type="entry name" value="PriCT_1"/>
</dbReference>
<dbReference type="Pfam" id="PF08708">
    <property type="entry name" value="PriCT_1"/>
    <property type="match status" value="1"/>
</dbReference>
<accession>A0A917NJF6</accession>
<gene>
    <name evidence="3" type="ORF">GCM10011320_09960</name>
</gene>
<feature type="region of interest" description="Disordered" evidence="1">
    <location>
        <begin position="438"/>
        <end position="472"/>
    </location>
</feature>
<evidence type="ECO:0000313" key="3">
    <source>
        <dbReference type="EMBL" id="GGJ05045.1"/>
    </source>
</evidence>
<evidence type="ECO:0000256" key="1">
    <source>
        <dbReference type="SAM" id="MobiDB-lite"/>
    </source>
</evidence>
<comment type="caution">
    <text evidence="3">The sequence shown here is derived from an EMBL/GenBank/DDBJ whole genome shotgun (WGS) entry which is preliminary data.</text>
</comment>
<protein>
    <recommendedName>
        <fullName evidence="2">Primase C-terminal 1 domain-containing protein</fullName>
    </recommendedName>
</protein>
<evidence type="ECO:0000259" key="2">
    <source>
        <dbReference type="Pfam" id="PF08708"/>
    </source>
</evidence>
<feature type="domain" description="Primase C-terminal 1" evidence="2">
    <location>
        <begin position="270"/>
        <end position="325"/>
    </location>
</feature>
<evidence type="ECO:0000313" key="4">
    <source>
        <dbReference type="Proteomes" id="UP000661507"/>
    </source>
</evidence>
<dbReference type="AlphaFoldDB" id="A0A917NJF6"/>
<dbReference type="RefSeq" id="WP_188965809.1">
    <property type="nucleotide sequence ID" value="NZ_BMKW01000002.1"/>
</dbReference>
<dbReference type="Proteomes" id="UP000661507">
    <property type="component" value="Unassembled WGS sequence"/>
</dbReference>
<name>A0A917NJF6_9PROT</name>
<keyword evidence="4" id="KW-1185">Reference proteome</keyword>
<feature type="region of interest" description="Disordered" evidence="1">
    <location>
        <begin position="548"/>
        <end position="581"/>
    </location>
</feature>